<sequence length="645" mass="71939">MPPTTILEDEDSLIIIPTKRQSESSCSTSGSSNSSSTTNHNGHYHFHHQPTQAHNMNQSIHTNGNENESSRFVTTPTQLHHHKYTTNDLCSPPVISTRNRSTSSSVALHSNTNNNNSSNQNVQNTTTSTGGNYFSHHHHHHHDRDIIHPPSLSSSSDSSCIENSNSHHHHLQDHTTCISDTCSSTLNSLVSSPTGTTCSTLSNSSTSSLTSLLEFQQQPPVISSSWPNMVLPTQSQGVASGNGGSTTTTTTTTTGRSITTAASVQQNLTIHYPQYTIPSLKELFVTRHGEKTSQLIKYGTGLHGLASPTSPPSSASSAETPSTPIDVNGDYDADPPLTERGRLCAKLFGQNFYLKYLVKKVEQAQFTNSCDENVSKTLQIYTSPFHRCLQTTEQIVKSISEESERDGKKFNIEVYIDFGLMEFYGLKRKWTLDMMPPNIDQIRLEFPFLSKFMVDKFCNEELNLEGLYFSLNPQNYISYFTEKNTMELMYDLIRRVRGTFYNVENNVKKIRTENAEPTVLLVTHAATMIRIVEELIGIYHKTPLSERTNVKASICGLSHLKRECAPKETASNQPTNERIAVNTTTTTVTTTHSTTAMTSPNDPPLSPWSLITNNDISFMETFESKTSQRSLQYYQIDSSHYVNRK</sequence>
<comment type="caution">
    <text evidence="2">The sequence shown here is derived from an EMBL/GenBank/DDBJ whole genome shotgun (WGS) entry which is preliminary data.</text>
</comment>
<protein>
    <submittedName>
        <fullName evidence="2">Uncharacterized protein</fullName>
    </submittedName>
</protein>
<dbReference type="RefSeq" id="XP_044561740.1">
    <property type="nucleotide sequence ID" value="XM_044707011.1"/>
</dbReference>
<dbReference type="PANTHER" id="PTHR16469:SF51">
    <property type="entry name" value="TRANSCRIPTION FACTOR TAU 55 KDA SUBUNIT"/>
    <property type="match status" value="1"/>
</dbReference>
<dbReference type="InterPro" id="IPR051710">
    <property type="entry name" value="Phosphatase_SH3-domain"/>
</dbReference>
<dbReference type="SUPFAM" id="SSF53254">
    <property type="entry name" value="Phosphoglycerate mutase-like"/>
    <property type="match status" value="1"/>
</dbReference>
<dbReference type="OrthoDB" id="414418at2759"/>
<feature type="region of interest" description="Disordered" evidence="1">
    <location>
        <begin position="234"/>
        <end position="254"/>
    </location>
</feature>
<keyword evidence="3" id="KW-1185">Reference proteome</keyword>
<feature type="region of interest" description="Disordered" evidence="1">
    <location>
        <begin position="302"/>
        <end position="330"/>
    </location>
</feature>
<gene>
    <name evidence="2" type="ORF">FDP41_003680</name>
</gene>
<dbReference type="PANTHER" id="PTHR16469">
    <property type="entry name" value="UBIQUITIN-ASSOCIATED AND SH3 DOMAIN-CONTAINING BA-RELATED"/>
    <property type="match status" value="1"/>
</dbReference>
<organism evidence="2 3">
    <name type="scientific">Naegleria fowleri</name>
    <name type="common">Brain eating amoeba</name>
    <dbReference type="NCBI Taxonomy" id="5763"/>
    <lineage>
        <taxon>Eukaryota</taxon>
        <taxon>Discoba</taxon>
        <taxon>Heterolobosea</taxon>
        <taxon>Tetramitia</taxon>
        <taxon>Eutetramitia</taxon>
        <taxon>Vahlkampfiidae</taxon>
        <taxon>Naegleria</taxon>
    </lineage>
</organism>
<dbReference type="Gene3D" id="3.40.50.1240">
    <property type="entry name" value="Phosphoglycerate mutase-like"/>
    <property type="match status" value="1"/>
</dbReference>
<dbReference type="VEuPathDB" id="AmoebaDB:NF0125550"/>
<proteinExistence type="predicted"/>
<feature type="compositionally biased region" description="Low complexity" evidence="1">
    <location>
        <begin position="110"/>
        <end position="132"/>
    </location>
</feature>
<dbReference type="VEuPathDB" id="AmoebaDB:NfTy_065140"/>
<dbReference type="Proteomes" id="UP000444721">
    <property type="component" value="Unassembled WGS sequence"/>
</dbReference>
<reference evidence="2 3" key="1">
    <citation type="journal article" date="2019" name="Sci. Rep.">
        <title>Nanopore sequencing improves the draft genome of the human pathogenic amoeba Naegleria fowleri.</title>
        <authorList>
            <person name="Liechti N."/>
            <person name="Schurch N."/>
            <person name="Bruggmann R."/>
            <person name="Wittwer M."/>
        </authorList>
    </citation>
    <scope>NUCLEOTIDE SEQUENCE [LARGE SCALE GENOMIC DNA]</scope>
    <source>
        <strain evidence="2 3">ATCC 30894</strain>
    </source>
</reference>
<accession>A0A6A5BJ76</accession>
<dbReference type="GeneID" id="68110898"/>
<evidence type="ECO:0000313" key="2">
    <source>
        <dbReference type="EMBL" id="KAF0977027.1"/>
    </source>
</evidence>
<feature type="compositionally biased region" description="Polar residues" evidence="1">
    <location>
        <begin position="86"/>
        <end position="109"/>
    </location>
</feature>
<evidence type="ECO:0000256" key="1">
    <source>
        <dbReference type="SAM" id="MobiDB-lite"/>
    </source>
</evidence>
<dbReference type="EMBL" id="VFQX01000035">
    <property type="protein sequence ID" value="KAF0977027.1"/>
    <property type="molecule type" value="Genomic_DNA"/>
</dbReference>
<feature type="compositionally biased region" description="Low complexity" evidence="1">
    <location>
        <begin position="245"/>
        <end position="254"/>
    </location>
</feature>
<feature type="compositionally biased region" description="Low complexity" evidence="1">
    <location>
        <begin position="151"/>
        <end position="164"/>
    </location>
</feature>
<feature type="region of interest" description="Disordered" evidence="1">
    <location>
        <begin position="1"/>
        <end position="167"/>
    </location>
</feature>
<feature type="compositionally biased region" description="Low complexity" evidence="1">
    <location>
        <begin position="306"/>
        <end position="324"/>
    </location>
</feature>
<dbReference type="AlphaFoldDB" id="A0A6A5BJ76"/>
<feature type="compositionally biased region" description="Low complexity" evidence="1">
    <location>
        <begin position="23"/>
        <end position="41"/>
    </location>
</feature>
<feature type="compositionally biased region" description="Polar residues" evidence="1">
    <location>
        <begin position="49"/>
        <end position="78"/>
    </location>
</feature>
<name>A0A6A5BJ76_NAEFO</name>
<dbReference type="VEuPathDB" id="AmoebaDB:FDP41_003680"/>
<dbReference type="InterPro" id="IPR029033">
    <property type="entry name" value="His_PPase_superfam"/>
</dbReference>
<evidence type="ECO:0000313" key="3">
    <source>
        <dbReference type="Proteomes" id="UP000444721"/>
    </source>
</evidence>